<dbReference type="InterPro" id="IPR011335">
    <property type="entry name" value="Restrct_endonuc-II-like"/>
</dbReference>
<proteinExistence type="predicted"/>
<dbReference type="AlphaFoldDB" id="A0A918AJ78"/>
<organism evidence="1 2">
    <name type="scientific">Saccharothrix coeruleofusca</name>
    <dbReference type="NCBI Taxonomy" id="33919"/>
    <lineage>
        <taxon>Bacteria</taxon>
        <taxon>Bacillati</taxon>
        <taxon>Actinomycetota</taxon>
        <taxon>Actinomycetes</taxon>
        <taxon>Pseudonocardiales</taxon>
        <taxon>Pseudonocardiaceae</taxon>
        <taxon>Saccharothrix</taxon>
    </lineage>
</organism>
<dbReference type="Gene3D" id="3.40.960.10">
    <property type="entry name" value="VSR Endonuclease"/>
    <property type="match status" value="1"/>
</dbReference>
<sequence length="300" mass="32672">MDDWISSVIEHDGLVLRDRALREGIDPDQIMKALRTGRLKRVQRCVYVHGRQEISPLALARAAVLAIGVPDAVASHQTAARVHGLPTPSGAGPEHVTVPRDQRRVRRKELWCHGRPLGLGEVQVLGGVALTSPVRTLVDLVGTVPRGDAVWAIDDGLRRGVVTRADLLAAADARRGGEGTGRIRLRIAEADGVSESALETAGRLALLDGSVPLPVAQFEVFDDAGPVARLDAAYPELGLGIEYDGKTVHSTPRAVFHDRKRQNRLLQSGWRLLRFTWWDVVHDTDGFVRAVRGALRERGG</sequence>
<comment type="caution">
    <text evidence="1">The sequence shown here is derived from an EMBL/GenBank/DDBJ whole genome shotgun (WGS) entry which is preliminary data.</text>
</comment>
<dbReference type="EMBL" id="BMRG01000003">
    <property type="protein sequence ID" value="GGP49015.1"/>
    <property type="molecule type" value="Genomic_DNA"/>
</dbReference>
<name>A0A918AJ78_9PSEU</name>
<evidence type="ECO:0000313" key="1">
    <source>
        <dbReference type="EMBL" id="GGP49015.1"/>
    </source>
</evidence>
<reference evidence="1" key="1">
    <citation type="journal article" date="2014" name="Int. J. Syst. Evol. Microbiol.">
        <title>Complete genome sequence of Corynebacterium casei LMG S-19264T (=DSM 44701T), isolated from a smear-ripened cheese.</title>
        <authorList>
            <consortium name="US DOE Joint Genome Institute (JGI-PGF)"/>
            <person name="Walter F."/>
            <person name="Albersmeier A."/>
            <person name="Kalinowski J."/>
            <person name="Ruckert C."/>
        </authorList>
    </citation>
    <scope>NUCLEOTIDE SEQUENCE</scope>
    <source>
        <strain evidence="1">JCM 3313</strain>
    </source>
</reference>
<accession>A0A918AJ78</accession>
<reference evidence="1" key="2">
    <citation type="submission" date="2020-09" db="EMBL/GenBank/DDBJ databases">
        <authorList>
            <person name="Sun Q."/>
            <person name="Ohkuma M."/>
        </authorList>
    </citation>
    <scope>NUCLEOTIDE SEQUENCE</scope>
    <source>
        <strain evidence="1">JCM 3313</strain>
    </source>
</reference>
<keyword evidence="2" id="KW-1185">Reference proteome</keyword>
<evidence type="ECO:0000313" key="2">
    <source>
        <dbReference type="Proteomes" id="UP000639606"/>
    </source>
</evidence>
<dbReference type="SUPFAM" id="SSF52980">
    <property type="entry name" value="Restriction endonuclease-like"/>
    <property type="match status" value="1"/>
</dbReference>
<protein>
    <submittedName>
        <fullName evidence="1">Uncharacterized protein</fullName>
    </submittedName>
</protein>
<dbReference type="Proteomes" id="UP000639606">
    <property type="component" value="Unassembled WGS sequence"/>
</dbReference>
<dbReference type="RefSeq" id="WP_189223037.1">
    <property type="nucleotide sequence ID" value="NZ_BMRG01000003.1"/>
</dbReference>
<gene>
    <name evidence="1" type="ORF">GCM10010185_21450</name>
</gene>